<name>A5AZH9_VITVI</name>
<dbReference type="ExpressionAtlas" id="A5AZH9">
    <property type="expression patterns" value="baseline and differential"/>
</dbReference>
<dbReference type="AlphaFoldDB" id="A5AZH9"/>
<protein>
    <submittedName>
        <fullName evidence="2">Uncharacterized protein</fullName>
    </submittedName>
</protein>
<feature type="region of interest" description="Disordered" evidence="1">
    <location>
        <begin position="111"/>
        <end position="131"/>
    </location>
</feature>
<feature type="compositionally biased region" description="Polar residues" evidence="1">
    <location>
        <begin position="113"/>
        <end position="131"/>
    </location>
</feature>
<evidence type="ECO:0000256" key="1">
    <source>
        <dbReference type="SAM" id="MobiDB-lite"/>
    </source>
</evidence>
<evidence type="ECO:0000313" key="2">
    <source>
        <dbReference type="EMBL" id="CAN76233.1"/>
    </source>
</evidence>
<accession>A5AZH9</accession>
<dbReference type="EMBL" id="AM441374">
    <property type="protein sequence ID" value="CAN76233.1"/>
    <property type="molecule type" value="Genomic_DNA"/>
</dbReference>
<sequence>MENYQHSELQHGSERLFLYQKSNFSNFSGKATSDLCVKMELYKCKISLCFAKRTGGRTLIVEPEFVRDEALLNGYSFGILCGDSSEPLQQQFDQHQRPLIQGDRYGMNVADPSGTSNSSNTVTPVGSRMDAQNLNPEADVTKFSGTLRDVIQNFNLAAIYDAKVSNSSASLQKTPISDLNVDETHIAFVKLSEKRRLFLLLGMCGT</sequence>
<organism evidence="2">
    <name type="scientific">Vitis vinifera</name>
    <name type="common">Grape</name>
    <dbReference type="NCBI Taxonomy" id="29760"/>
    <lineage>
        <taxon>Eukaryota</taxon>
        <taxon>Viridiplantae</taxon>
        <taxon>Streptophyta</taxon>
        <taxon>Embryophyta</taxon>
        <taxon>Tracheophyta</taxon>
        <taxon>Spermatophyta</taxon>
        <taxon>Magnoliopsida</taxon>
        <taxon>eudicotyledons</taxon>
        <taxon>Gunneridae</taxon>
        <taxon>Pentapetalae</taxon>
        <taxon>rosids</taxon>
        <taxon>Vitales</taxon>
        <taxon>Vitaceae</taxon>
        <taxon>Viteae</taxon>
        <taxon>Vitis</taxon>
    </lineage>
</organism>
<proteinExistence type="predicted"/>
<reference evidence="2" key="1">
    <citation type="journal article" date="2007" name="PLoS ONE">
        <title>The first genome sequence of an elite grapevine cultivar (Pinot noir Vitis vinifera L.): coping with a highly heterozygous genome.</title>
        <authorList>
            <person name="Velasco R."/>
            <person name="Zharkikh A."/>
            <person name="Troggio M."/>
            <person name="Cartwright D.A."/>
            <person name="Cestaro A."/>
            <person name="Pruss D."/>
            <person name="Pindo M."/>
            <person name="FitzGerald L.M."/>
            <person name="Vezzulli S."/>
            <person name="Reid J."/>
            <person name="Malacarne G."/>
            <person name="Iliev D."/>
            <person name="Coppola G."/>
            <person name="Wardell B."/>
            <person name="Micheletti D."/>
            <person name="Macalma T."/>
            <person name="Facci M."/>
            <person name="Mitchell J.T."/>
            <person name="Perazzolli M."/>
            <person name="Eldredge G."/>
            <person name="Gatto P."/>
            <person name="Oyzerski R."/>
            <person name="Moretto M."/>
            <person name="Gutin N."/>
            <person name="Stefanini M."/>
            <person name="Chen Y."/>
            <person name="Segala C."/>
            <person name="Davenport C."/>
            <person name="Dematte L."/>
            <person name="Mraz A."/>
            <person name="Battilana J."/>
            <person name="Stormo K."/>
            <person name="Costa F."/>
            <person name="Tao Q."/>
            <person name="Si-Ammour A."/>
            <person name="Harkins T."/>
            <person name="Lackey A."/>
            <person name="Perbost C."/>
            <person name="Taillon B."/>
            <person name="Stella A."/>
            <person name="Solovyev V."/>
            <person name="Fawcett J.A."/>
            <person name="Sterck L."/>
            <person name="Vandepoele K."/>
            <person name="Grando S.M."/>
            <person name="Toppo S."/>
            <person name="Moser C."/>
            <person name="Lanchbury J."/>
            <person name="Bogden R."/>
            <person name="Skolnick M."/>
            <person name="Sgaramella V."/>
            <person name="Bhatnagar S.K."/>
            <person name="Fontana P."/>
            <person name="Gutin A."/>
            <person name="Van de Peer Y."/>
            <person name="Salamini F."/>
            <person name="Viola R."/>
        </authorList>
    </citation>
    <scope>NUCLEOTIDE SEQUENCE</scope>
</reference>
<gene>
    <name evidence="2" type="ORF">VITISV_029335</name>
</gene>